<dbReference type="GO" id="GO:0022857">
    <property type="term" value="F:transmembrane transporter activity"/>
    <property type="evidence" value="ECO:0007669"/>
    <property type="project" value="InterPro"/>
</dbReference>
<reference evidence="8 9" key="1">
    <citation type="submission" date="2016-12" db="EMBL/GenBank/DDBJ databases">
        <title>The genomes of Aspergillus section Nigri reveals drivers in fungal speciation.</title>
        <authorList>
            <consortium name="DOE Joint Genome Institute"/>
            <person name="Vesth T.C."/>
            <person name="Nybo J."/>
            <person name="Theobald S."/>
            <person name="Brandl J."/>
            <person name="Frisvad J.C."/>
            <person name="Nielsen K.F."/>
            <person name="Lyhne E.K."/>
            <person name="Kogle M.E."/>
            <person name="Kuo A."/>
            <person name="Riley R."/>
            <person name="Clum A."/>
            <person name="Nolan M."/>
            <person name="Lipzen A."/>
            <person name="Salamov A."/>
            <person name="Henrissat B."/>
            <person name="Wiebenga A."/>
            <person name="De Vries R.P."/>
            <person name="Grigoriev I.V."/>
            <person name="Mortensen U.H."/>
            <person name="Andersen M.R."/>
            <person name="Baker S.E."/>
        </authorList>
    </citation>
    <scope>NUCLEOTIDE SEQUENCE [LARGE SCALE GENOMIC DNA]</scope>
    <source>
        <strain evidence="8 9">IBT 23096</strain>
    </source>
</reference>
<keyword evidence="4 7" id="KW-1133">Transmembrane helix</keyword>
<comment type="similarity">
    <text evidence="6">Belongs to the major facilitator superfamily. Allantoate permease family.</text>
</comment>
<proteinExistence type="inferred from homology"/>
<evidence type="ECO:0000256" key="5">
    <source>
        <dbReference type="ARBA" id="ARBA00023136"/>
    </source>
</evidence>
<keyword evidence="5 7" id="KW-0472">Membrane</keyword>
<evidence type="ECO:0000256" key="4">
    <source>
        <dbReference type="ARBA" id="ARBA00022989"/>
    </source>
</evidence>
<dbReference type="AlphaFoldDB" id="A0A2I2GGS9"/>
<keyword evidence="2" id="KW-0813">Transport</keyword>
<dbReference type="GO" id="GO:0016020">
    <property type="term" value="C:membrane"/>
    <property type="evidence" value="ECO:0007669"/>
    <property type="project" value="UniProtKB-SubCell"/>
</dbReference>
<dbReference type="OrthoDB" id="6730379at2759"/>
<dbReference type="Pfam" id="PF07690">
    <property type="entry name" value="MFS_1"/>
    <property type="match status" value="1"/>
</dbReference>
<sequence length="496" mass="55489">MSTEDAFKMTKKPIDRDESKALDVLREGEIENVNGRKLLWKLDLYLLPLLCITYALQSIDKTTLSYAAVFGLEDDLHLKGTEYSWLGAIFYLGYLVWEFPTNVMLQKFPINHFMSATGIIWGIVLMCHGAATNFGGEAAARFFLGVFEASINPGTMLLFSMYYERHEQPLRMGIWIGSAGLGYVIAGIASFGIGHIESAIASWRLLYIIWGAITTAWGLVLLTFLPGSPLTAKFLTEDERALVVERIKGNGTGLDNRKFKWSQFFEAMLDLKTWLLFLFAVTSNSPNGGLTSFQGLIIKGMGFSTLKTTLIQMPSGGVQLIICPLACFFASHYPNARIPTMLLCIIPFLVGVLGLWLIDESKPYGRLICLWISFTYVAAWTLSMSVATANTAGHTKKITTNAMLLIGYCLGNFVGPFFFKAEQAPDYRLGAGMMFFCIAVQVVCLFSIWGLLWWRNRSRIGVMEGGMEGSRRDDLPEERGLMDETDMENKSFKYVY</sequence>
<dbReference type="EMBL" id="MSFO01000002">
    <property type="protein sequence ID" value="PLB52089.1"/>
    <property type="molecule type" value="Genomic_DNA"/>
</dbReference>
<evidence type="ECO:0000256" key="3">
    <source>
        <dbReference type="ARBA" id="ARBA00022692"/>
    </source>
</evidence>
<feature type="transmembrane region" description="Helical" evidence="7">
    <location>
        <begin position="431"/>
        <end position="454"/>
    </location>
</feature>
<feature type="transmembrane region" description="Helical" evidence="7">
    <location>
        <begin position="112"/>
        <end position="131"/>
    </location>
</feature>
<organism evidence="8 9">
    <name type="scientific">Aspergillus steynii IBT 23096</name>
    <dbReference type="NCBI Taxonomy" id="1392250"/>
    <lineage>
        <taxon>Eukaryota</taxon>
        <taxon>Fungi</taxon>
        <taxon>Dikarya</taxon>
        <taxon>Ascomycota</taxon>
        <taxon>Pezizomycotina</taxon>
        <taxon>Eurotiomycetes</taxon>
        <taxon>Eurotiomycetidae</taxon>
        <taxon>Eurotiales</taxon>
        <taxon>Aspergillaceae</taxon>
        <taxon>Aspergillus</taxon>
        <taxon>Aspergillus subgen. Circumdati</taxon>
    </lineage>
</organism>
<comment type="subcellular location">
    <subcellularLocation>
        <location evidence="1">Membrane</location>
        <topology evidence="1">Multi-pass membrane protein</topology>
    </subcellularLocation>
</comment>
<evidence type="ECO:0000256" key="6">
    <source>
        <dbReference type="ARBA" id="ARBA00037968"/>
    </source>
</evidence>
<comment type="caution">
    <text evidence="8">The sequence shown here is derived from an EMBL/GenBank/DDBJ whole genome shotgun (WGS) entry which is preliminary data.</text>
</comment>
<evidence type="ECO:0000313" key="9">
    <source>
        <dbReference type="Proteomes" id="UP000234275"/>
    </source>
</evidence>
<name>A0A2I2GGS9_9EURO</name>
<feature type="transmembrane region" description="Helical" evidence="7">
    <location>
        <begin position="338"/>
        <end position="358"/>
    </location>
</feature>
<feature type="transmembrane region" description="Helical" evidence="7">
    <location>
        <begin position="143"/>
        <end position="162"/>
    </location>
</feature>
<protein>
    <submittedName>
        <fullName evidence="8">Major facilitator superfamily transporter</fullName>
    </submittedName>
</protein>
<feature type="transmembrane region" description="Helical" evidence="7">
    <location>
        <begin position="174"/>
        <end position="193"/>
    </location>
</feature>
<dbReference type="PANTHER" id="PTHR43791:SF97">
    <property type="entry name" value="ALLANTOATE TRANSPORTER, PUTATIVE (AFU_ORTHOLOGUE AFUA_1G14700)-RELATED"/>
    <property type="match status" value="1"/>
</dbReference>
<dbReference type="InterPro" id="IPR011701">
    <property type="entry name" value="MFS"/>
</dbReference>
<dbReference type="PANTHER" id="PTHR43791">
    <property type="entry name" value="PERMEASE-RELATED"/>
    <property type="match status" value="1"/>
</dbReference>
<evidence type="ECO:0000256" key="7">
    <source>
        <dbReference type="SAM" id="Phobius"/>
    </source>
</evidence>
<keyword evidence="3 7" id="KW-0812">Transmembrane</keyword>
<evidence type="ECO:0000256" key="2">
    <source>
        <dbReference type="ARBA" id="ARBA00022448"/>
    </source>
</evidence>
<feature type="transmembrane region" description="Helical" evidence="7">
    <location>
        <begin position="205"/>
        <end position="225"/>
    </location>
</feature>
<keyword evidence="9" id="KW-1185">Reference proteome</keyword>
<dbReference type="InterPro" id="IPR036259">
    <property type="entry name" value="MFS_trans_sf"/>
</dbReference>
<dbReference type="Gene3D" id="1.20.1250.20">
    <property type="entry name" value="MFS general substrate transporter like domains"/>
    <property type="match status" value="2"/>
</dbReference>
<dbReference type="VEuPathDB" id="FungiDB:P170DRAFT_471998"/>
<feature type="transmembrane region" description="Helical" evidence="7">
    <location>
        <begin position="398"/>
        <end position="419"/>
    </location>
</feature>
<dbReference type="GeneID" id="36560592"/>
<dbReference type="Proteomes" id="UP000234275">
    <property type="component" value="Unassembled WGS sequence"/>
</dbReference>
<dbReference type="RefSeq" id="XP_024707391.1">
    <property type="nucleotide sequence ID" value="XM_024852894.1"/>
</dbReference>
<evidence type="ECO:0000313" key="8">
    <source>
        <dbReference type="EMBL" id="PLB52089.1"/>
    </source>
</evidence>
<feature type="transmembrane region" description="Helical" evidence="7">
    <location>
        <begin position="83"/>
        <end position="100"/>
    </location>
</feature>
<dbReference type="FunFam" id="1.20.1250.20:FF:000064">
    <property type="entry name" value="MFS allantoate transporter"/>
    <property type="match status" value="1"/>
</dbReference>
<accession>A0A2I2GGS9</accession>
<feature type="transmembrane region" description="Helical" evidence="7">
    <location>
        <begin position="311"/>
        <end position="331"/>
    </location>
</feature>
<dbReference type="SUPFAM" id="SSF103473">
    <property type="entry name" value="MFS general substrate transporter"/>
    <property type="match status" value="1"/>
</dbReference>
<evidence type="ECO:0000256" key="1">
    <source>
        <dbReference type="ARBA" id="ARBA00004141"/>
    </source>
</evidence>
<gene>
    <name evidence="8" type="ORF">P170DRAFT_471998</name>
</gene>
<feature type="transmembrane region" description="Helical" evidence="7">
    <location>
        <begin position="364"/>
        <end position="386"/>
    </location>
</feature>